<keyword evidence="3" id="KW-0967">Endosome</keyword>
<dbReference type="GO" id="GO:0005771">
    <property type="term" value="C:multivesicular body"/>
    <property type="evidence" value="ECO:0007669"/>
    <property type="project" value="TreeGrafter"/>
</dbReference>
<evidence type="ECO:0000256" key="4">
    <source>
        <dbReference type="SAM" id="MobiDB-lite"/>
    </source>
</evidence>
<comment type="similarity">
    <text evidence="2">Belongs to the SNF7 family.</text>
</comment>
<organism evidence="5 6">
    <name type="scientific">Allacma fusca</name>
    <dbReference type="NCBI Taxonomy" id="39272"/>
    <lineage>
        <taxon>Eukaryota</taxon>
        <taxon>Metazoa</taxon>
        <taxon>Ecdysozoa</taxon>
        <taxon>Arthropoda</taxon>
        <taxon>Hexapoda</taxon>
        <taxon>Collembola</taxon>
        <taxon>Symphypleona</taxon>
        <taxon>Sminthuridae</taxon>
        <taxon>Allacma</taxon>
    </lineage>
</organism>
<accession>A0A8J2Q5S0</accession>
<evidence type="ECO:0000256" key="1">
    <source>
        <dbReference type="ARBA" id="ARBA00004177"/>
    </source>
</evidence>
<feature type="region of interest" description="Disordered" evidence="4">
    <location>
        <begin position="181"/>
        <end position="225"/>
    </location>
</feature>
<dbReference type="OrthoDB" id="5592979at2759"/>
<reference evidence="5" key="1">
    <citation type="submission" date="2021-06" db="EMBL/GenBank/DDBJ databases">
        <authorList>
            <person name="Hodson N. C."/>
            <person name="Mongue J. A."/>
            <person name="Jaron S. K."/>
        </authorList>
    </citation>
    <scope>NUCLEOTIDE SEQUENCE</scope>
</reference>
<dbReference type="PANTHER" id="PTHR22761">
    <property type="entry name" value="CHARGED MULTIVESICULAR BODY PROTEIN"/>
    <property type="match status" value="1"/>
</dbReference>
<evidence type="ECO:0000313" key="5">
    <source>
        <dbReference type="EMBL" id="CAG7834976.1"/>
    </source>
</evidence>
<dbReference type="Proteomes" id="UP000708208">
    <property type="component" value="Unassembled WGS sequence"/>
</dbReference>
<dbReference type="InterPro" id="IPR005024">
    <property type="entry name" value="Snf7_fam"/>
</dbReference>
<comment type="subcellular location">
    <subcellularLocation>
        <location evidence="1">Endosome</location>
    </subcellularLocation>
</comment>
<keyword evidence="6" id="KW-1185">Reference proteome</keyword>
<dbReference type="PANTHER" id="PTHR22761:SF10">
    <property type="entry name" value="GH13992P"/>
    <property type="match status" value="1"/>
</dbReference>
<dbReference type="GO" id="GO:0032511">
    <property type="term" value="P:late endosome to vacuole transport via multivesicular body sorting pathway"/>
    <property type="evidence" value="ECO:0007669"/>
    <property type="project" value="TreeGrafter"/>
</dbReference>
<evidence type="ECO:0000313" key="6">
    <source>
        <dbReference type="Proteomes" id="UP000708208"/>
    </source>
</evidence>
<gene>
    <name evidence="5" type="ORF">AFUS01_LOCUS44411</name>
</gene>
<dbReference type="GO" id="GO:0000815">
    <property type="term" value="C:ESCRT III complex"/>
    <property type="evidence" value="ECO:0007669"/>
    <property type="project" value="TreeGrafter"/>
</dbReference>
<dbReference type="AlphaFoldDB" id="A0A8J2Q5S0"/>
<evidence type="ECO:0000256" key="2">
    <source>
        <dbReference type="ARBA" id="ARBA00006190"/>
    </source>
</evidence>
<feature type="compositionally biased region" description="Polar residues" evidence="4">
    <location>
        <begin position="181"/>
        <end position="204"/>
    </location>
</feature>
<name>A0A8J2Q5S0_9HEXA</name>
<proteinExistence type="inferred from homology"/>
<evidence type="ECO:0000256" key="3">
    <source>
        <dbReference type="ARBA" id="ARBA00022753"/>
    </source>
</evidence>
<sequence length="225" mass="25793">MFKLKAKLFGNKKKKQNTSDVIQNLRNMEDLLTRKQEYFEKKISDEIALAKKYGMTNKRAALQALLRKKRYQKQLQQLDGTLTTIEMQREALEMSHANTSILQTLKAASNALKTAHEHLKVDDVHDIMDDIAEQQEVSKEIADAISNPAAFSNDVDEEDLEKELEELTQQELDEELLTIVTSADRSDQQNKIPSQESTPRTSKTIKSKQTEEEEELKELAEWGLS</sequence>
<evidence type="ECO:0008006" key="7">
    <source>
        <dbReference type="Google" id="ProtNLM"/>
    </source>
</evidence>
<dbReference type="EMBL" id="CAJVCH010570458">
    <property type="protein sequence ID" value="CAG7834976.1"/>
    <property type="molecule type" value="Genomic_DNA"/>
</dbReference>
<protein>
    <recommendedName>
        <fullName evidence="7">Charged multivesicular body protein 4b</fullName>
    </recommendedName>
</protein>
<comment type="caution">
    <text evidence="5">The sequence shown here is derived from an EMBL/GenBank/DDBJ whole genome shotgun (WGS) entry which is preliminary data.</text>
</comment>
<dbReference type="GO" id="GO:0006900">
    <property type="term" value="P:vesicle budding from membrane"/>
    <property type="evidence" value="ECO:0007669"/>
    <property type="project" value="TreeGrafter"/>
</dbReference>
<dbReference type="Pfam" id="PF03357">
    <property type="entry name" value="Snf7"/>
    <property type="match status" value="1"/>
</dbReference>
<dbReference type="GO" id="GO:0009898">
    <property type="term" value="C:cytoplasmic side of plasma membrane"/>
    <property type="evidence" value="ECO:0007669"/>
    <property type="project" value="TreeGrafter"/>
</dbReference>